<evidence type="ECO:0000313" key="1">
    <source>
        <dbReference type="EMBL" id="CEE02964.1"/>
    </source>
</evidence>
<keyword evidence="2" id="KW-1185">Reference proteome</keyword>
<gene>
    <name evidence="1" type="ORF">BT1A1_3180</name>
</gene>
<dbReference type="Proteomes" id="UP000040576">
    <property type="component" value="Unassembled WGS sequence"/>
</dbReference>
<evidence type="ECO:0000313" key="2">
    <source>
        <dbReference type="Proteomes" id="UP000040576"/>
    </source>
</evidence>
<name>A0A090KW69_9BACI</name>
<reference evidence="1 2" key="1">
    <citation type="submission" date="2014-07" db="EMBL/GenBank/DDBJ databases">
        <authorList>
            <person name="Wibberg Daniel"/>
        </authorList>
    </citation>
    <scope>NUCLEOTIDE SEQUENCE [LARGE SCALE GENOMIC DNA]</scope>
</reference>
<dbReference type="AlphaFoldDB" id="A0A090KW69"/>
<sequence>MKKFLLIFLSLVAIIIIAFSVLNDSGDSLISDGLEINTTYIGDSSELVSNLEISGKLKKKQTVEIKTMLNENNKISINRSQEGGKLGIIIRNSKGEKLVEKQISDSQTFSFQSTAGEGSIQFVLYQGTHKILININEE</sequence>
<dbReference type="RefSeq" id="WP_034773007.1">
    <property type="nucleotide sequence ID" value="NZ_CCRF01000095.1"/>
</dbReference>
<proteinExistence type="predicted"/>
<organism evidence="1 2">
    <name type="scientific">Caldibacillus thermoamylovorans</name>
    <dbReference type="NCBI Taxonomy" id="35841"/>
    <lineage>
        <taxon>Bacteria</taxon>
        <taxon>Bacillati</taxon>
        <taxon>Bacillota</taxon>
        <taxon>Bacilli</taxon>
        <taxon>Bacillales</taxon>
        <taxon>Bacillaceae</taxon>
        <taxon>Caldibacillus</taxon>
    </lineage>
</organism>
<protein>
    <submittedName>
        <fullName evidence="1">Putative membrane protein</fullName>
    </submittedName>
</protein>
<accession>A0A090KW69</accession>
<dbReference type="EMBL" id="CCRF01000095">
    <property type="protein sequence ID" value="CEE02964.1"/>
    <property type="molecule type" value="Genomic_DNA"/>
</dbReference>